<proteinExistence type="predicted"/>
<accession>A0A8H6TE91</accession>
<dbReference type="RefSeq" id="XP_037226111.1">
    <property type="nucleotide sequence ID" value="XM_037358201.1"/>
</dbReference>
<keyword evidence="1" id="KW-0418">Kinase</keyword>
<protein>
    <submittedName>
        <fullName evidence="1">Kinase-like protein</fullName>
    </submittedName>
</protein>
<sequence length="300" mass="34169">MAVVPRPSKILTTEEVRWRDTYESLLSKGFRLRKRYHPKWKPTWTTDKYPSAEDAMELEDEPGDTNDALVIGRADLPKQVVLKFATDTEIEILKHLHYVTNEGEVNHIIPLLDVVPCDDGGHILVMPFCGHIEDKPYFTTSTELLNAVLQITQGLEFMHRHRVAQGNVHLRNLVEDRSKLVPDGFHFIRNDCNAEFTRPIKVDARGRSSLKPLCYLADFSAAKIVMPGDGANAMFLQDVRQLGHMIDVLHTNYRNSLPLLTKLTDRMMDHDEELSAKSVVKEVEKLLEGNPVALRHGFVL</sequence>
<gene>
    <name evidence="1" type="ORF">MIND_00126900</name>
</gene>
<evidence type="ECO:0000313" key="1">
    <source>
        <dbReference type="EMBL" id="KAF7316088.1"/>
    </source>
</evidence>
<keyword evidence="1" id="KW-0808">Transferase</keyword>
<comment type="caution">
    <text evidence="1">The sequence shown here is derived from an EMBL/GenBank/DDBJ whole genome shotgun (WGS) entry which is preliminary data.</text>
</comment>
<dbReference type="GO" id="GO:0016301">
    <property type="term" value="F:kinase activity"/>
    <property type="evidence" value="ECO:0007669"/>
    <property type="project" value="UniProtKB-KW"/>
</dbReference>
<dbReference type="GeneID" id="59340717"/>
<organism evidence="1 2">
    <name type="scientific">Mycena indigotica</name>
    <dbReference type="NCBI Taxonomy" id="2126181"/>
    <lineage>
        <taxon>Eukaryota</taxon>
        <taxon>Fungi</taxon>
        <taxon>Dikarya</taxon>
        <taxon>Basidiomycota</taxon>
        <taxon>Agaricomycotina</taxon>
        <taxon>Agaricomycetes</taxon>
        <taxon>Agaricomycetidae</taxon>
        <taxon>Agaricales</taxon>
        <taxon>Marasmiineae</taxon>
        <taxon>Mycenaceae</taxon>
        <taxon>Mycena</taxon>
    </lineage>
</organism>
<evidence type="ECO:0000313" key="2">
    <source>
        <dbReference type="Proteomes" id="UP000636479"/>
    </source>
</evidence>
<dbReference type="Gene3D" id="1.10.510.10">
    <property type="entry name" value="Transferase(Phosphotransferase) domain 1"/>
    <property type="match status" value="1"/>
</dbReference>
<dbReference type="OrthoDB" id="5987198at2759"/>
<dbReference type="InterPro" id="IPR011009">
    <property type="entry name" value="Kinase-like_dom_sf"/>
</dbReference>
<dbReference type="SUPFAM" id="SSF56112">
    <property type="entry name" value="Protein kinase-like (PK-like)"/>
    <property type="match status" value="1"/>
</dbReference>
<reference evidence="1" key="1">
    <citation type="submission" date="2020-05" db="EMBL/GenBank/DDBJ databases">
        <title>Mycena genomes resolve the evolution of fungal bioluminescence.</title>
        <authorList>
            <person name="Tsai I.J."/>
        </authorList>
    </citation>
    <scope>NUCLEOTIDE SEQUENCE</scope>
    <source>
        <strain evidence="1">171206Taipei</strain>
    </source>
</reference>
<dbReference type="EMBL" id="JACAZF010000001">
    <property type="protein sequence ID" value="KAF7316088.1"/>
    <property type="molecule type" value="Genomic_DNA"/>
</dbReference>
<dbReference type="Proteomes" id="UP000636479">
    <property type="component" value="Unassembled WGS sequence"/>
</dbReference>
<dbReference type="AlphaFoldDB" id="A0A8H6TE91"/>
<keyword evidence="2" id="KW-1185">Reference proteome</keyword>
<name>A0A8H6TE91_9AGAR</name>